<feature type="non-terminal residue" evidence="1">
    <location>
        <position position="1"/>
    </location>
</feature>
<evidence type="ECO:0000313" key="2">
    <source>
        <dbReference type="Proteomes" id="UP000663868"/>
    </source>
</evidence>
<gene>
    <name evidence="1" type="ORF">KXQ929_LOCUS53615</name>
</gene>
<sequence>LFCLSTAPDQIDFIHFIRLWNILWNEDFQKKLVILFLAHLENQKVREDGFNIVFEPIPVRSPSIISENRSIDLITSTKEQQLPSFKIENSEVTHLKPSRLPLMNQEN</sequence>
<dbReference type="Proteomes" id="UP000663868">
    <property type="component" value="Unassembled WGS sequence"/>
</dbReference>
<proteinExistence type="predicted"/>
<comment type="caution">
    <text evidence="1">The sequence shown here is derived from an EMBL/GenBank/DDBJ whole genome shotgun (WGS) entry which is preliminary data.</text>
</comment>
<protein>
    <recommendedName>
        <fullName evidence="3">Rab-GAP TBC domain-containing protein</fullName>
    </recommendedName>
</protein>
<feature type="non-terminal residue" evidence="1">
    <location>
        <position position="107"/>
    </location>
</feature>
<reference evidence="1" key="1">
    <citation type="submission" date="2021-02" db="EMBL/GenBank/DDBJ databases">
        <authorList>
            <person name="Nowell W R."/>
        </authorList>
    </citation>
    <scope>NUCLEOTIDE SEQUENCE</scope>
</reference>
<accession>A0A820S507</accession>
<evidence type="ECO:0000313" key="1">
    <source>
        <dbReference type="EMBL" id="CAF4445026.1"/>
    </source>
</evidence>
<dbReference type="AlphaFoldDB" id="A0A820S507"/>
<dbReference type="EMBL" id="CAJOBB010030669">
    <property type="protein sequence ID" value="CAF4445026.1"/>
    <property type="molecule type" value="Genomic_DNA"/>
</dbReference>
<evidence type="ECO:0008006" key="3">
    <source>
        <dbReference type="Google" id="ProtNLM"/>
    </source>
</evidence>
<name>A0A820S507_9BILA</name>
<organism evidence="1 2">
    <name type="scientific">Adineta steineri</name>
    <dbReference type="NCBI Taxonomy" id="433720"/>
    <lineage>
        <taxon>Eukaryota</taxon>
        <taxon>Metazoa</taxon>
        <taxon>Spiralia</taxon>
        <taxon>Gnathifera</taxon>
        <taxon>Rotifera</taxon>
        <taxon>Eurotatoria</taxon>
        <taxon>Bdelloidea</taxon>
        <taxon>Adinetida</taxon>
        <taxon>Adinetidae</taxon>
        <taxon>Adineta</taxon>
    </lineage>
</organism>